<dbReference type="SUPFAM" id="SSF53335">
    <property type="entry name" value="S-adenosyl-L-methionine-dependent methyltransferases"/>
    <property type="match status" value="1"/>
</dbReference>
<sequence>MEIDKIRDWDQFYENKNTFGDSYKELKVFLERIVDKKNLLDLGSGQGRNALMAETLGFDVTAVDVSKVGIHQTVSSSKGKVKGVVADIYKYTIDQPYQVVILDAVIHCQFEDLDNESLLFNQIEASLVKNGYILLITHQWNMREQHLKSLFNKDYPNLKLQFNQHITHHYLPPNETEEHTMEMSMMCFQK</sequence>
<accession>A0A1S1Z452</accession>
<dbReference type="STRING" id="915059.NH26_17820"/>
<dbReference type="InterPro" id="IPR029063">
    <property type="entry name" value="SAM-dependent_MTases_sf"/>
</dbReference>
<dbReference type="Gene3D" id="3.40.50.150">
    <property type="entry name" value="Vaccinia Virus protein VP39"/>
    <property type="match status" value="1"/>
</dbReference>
<evidence type="ECO:0000313" key="3">
    <source>
        <dbReference type="Proteomes" id="UP000179797"/>
    </source>
</evidence>
<proteinExistence type="predicted"/>
<comment type="caution">
    <text evidence="2">The sequence shown here is derived from an EMBL/GenBank/DDBJ whole genome shotgun (WGS) entry which is preliminary data.</text>
</comment>
<protein>
    <recommendedName>
        <fullName evidence="1">Tellurite resistance methyltransferase TehB-like domain-containing protein</fullName>
    </recommendedName>
</protein>
<organism evidence="2 3">
    <name type="scientific">Flammeovirga pacifica</name>
    <dbReference type="NCBI Taxonomy" id="915059"/>
    <lineage>
        <taxon>Bacteria</taxon>
        <taxon>Pseudomonadati</taxon>
        <taxon>Bacteroidota</taxon>
        <taxon>Cytophagia</taxon>
        <taxon>Cytophagales</taxon>
        <taxon>Flammeovirgaceae</taxon>
        <taxon>Flammeovirga</taxon>
    </lineage>
</organism>
<evidence type="ECO:0000259" key="1">
    <source>
        <dbReference type="Pfam" id="PF03848"/>
    </source>
</evidence>
<reference evidence="2 3" key="1">
    <citation type="journal article" date="2012" name="Int. J. Syst. Evol. Microbiol.">
        <title>Flammeovirga pacifica sp. nov., isolated from deep-sea sediment.</title>
        <authorList>
            <person name="Xu H."/>
            <person name="Fu Y."/>
            <person name="Yang N."/>
            <person name="Ding Z."/>
            <person name="Lai Q."/>
            <person name="Zeng R."/>
        </authorList>
    </citation>
    <scope>NUCLEOTIDE SEQUENCE [LARGE SCALE GENOMIC DNA]</scope>
    <source>
        <strain evidence="3">DSM 24597 / LMG 26175 / WPAGA1</strain>
    </source>
</reference>
<evidence type="ECO:0000313" key="2">
    <source>
        <dbReference type="EMBL" id="OHX68069.1"/>
    </source>
</evidence>
<keyword evidence="3" id="KW-1185">Reference proteome</keyword>
<name>A0A1S1Z452_FLAPC</name>
<dbReference type="CDD" id="cd02440">
    <property type="entry name" value="AdoMet_MTases"/>
    <property type="match status" value="1"/>
</dbReference>
<feature type="domain" description="Tellurite resistance methyltransferase TehB-like" evidence="1">
    <location>
        <begin position="10"/>
        <end position="137"/>
    </location>
</feature>
<dbReference type="InterPro" id="IPR015985">
    <property type="entry name" value="TehB-like_dom"/>
</dbReference>
<dbReference type="Pfam" id="PF03848">
    <property type="entry name" value="TehB"/>
    <property type="match status" value="1"/>
</dbReference>
<dbReference type="EMBL" id="JRYR02000001">
    <property type="protein sequence ID" value="OHX68069.1"/>
    <property type="molecule type" value="Genomic_DNA"/>
</dbReference>
<dbReference type="RefSeq" id="WP_044220200.1">
    <property type="nucleotide sequence ID" value="NZ_JRYR02000001.1"/>
</dbReference>
<dbReference type="Proteomes" id="UP000179797">
    <property type="component" value="Unassembled WGS sequence"/>
</dbReference>
<dbReference type="AlphaFoldDB" id="A0A1S1Z452"/>
<dbReference type="OrthoDB" id="9804312at2"/>
<gene>
    <name evidence="2" type="ORF">NH26_17820</name>
</gene>